<dbReference type="AlphaFoldDB" id="R9H260"/>
<dbReference type="HOGENOM" id="CLU_3230043_0_0_10"/>
<dbReference type="Proteomes" id="UP000014207">
    <property type="component" value="Unassembled WGS sequence"/>
</dbReference>
<gene>
    <name evidence="1" type="ORF">C799_04216</name>
</gene>
<comment type="caution">
    <text evidence="1">The sequence shown here is derived from an EMBL/GenBank/DDBJ whole genome shotgun (WGS) entry which is preliminary data.</text>
</comment>
<proteinExistence type="predicted"/>
<evidence type="ECO:0000313" key="1">
    <source>
        <dbReference type="EMBL" id="EOR98003.1"/>
    </source>
</evidence>
<name>R9H260_BACT4</name>
<dbReference type="EMBL" id="ASSM01000015">
    <property type="protein sequence ID" value="EOR98003.1"/>
    <property type="molecule type" value="Genomic_DNA"/>
</dbReference>
<protein>
    <submittedName>
        <fullName evidence="1">Uncharacterized protein</fullName>
    </submittedName>
</protein>
<reference evidence="1 2" key="1">
    <citation type="submission" date="2013-04" db="EMBL/GenBank/DDBJ databases">
        <title>The Genome Sequence of Bacteroides thetaiotaomicron dnLKV9.</title>
        <authorList>
            <consortium name="The Broad Institute Genomics Platform"/>
            <consortium name="The Broad Institute Genome Sequencing Center for Infectious Disease"/>
            <person name="Earl A."/>
            <person name="Xavier R."/>
            <person name="Kuhn K."/>
            <person name="Stappenbeck T."/>
            <person name="Walker B."/>
            <person name="Young S."/>
            <person name="Zeng Q."/>
            <person name="Gargeya S."/>
            <person name="Fitzgerald M."/>
            <person name="Haas B."/>
            <person name="Abouelleil A."/>
            <person name="Allen A.W."/>
            <person name="Alvarado L."/>
            <person name="Arachchi H.M."/>
            <person name="Berlin A.M."/>
            <person name="Chapman S.B."/>
            <person name="Gainer-Dewar J."/>
            <person name="Goldberg J."/>
            <person name="Griggs A."/>
            <person name="Gujja S."/>
            <person name="Hansen M."/>
            <person name="Howarth C."/>
            <person name="Imamovic A."/>
            <person name="Ireland A."/>
            <person name="Larimer J."/>
            <person name="McCowan C."/>
            <person name="Murphy C."/>
            <person name="Pearson M."/>
            <person name="Poon T.W."/>
            <person name="Priest M."/>
            <person name="Roberts A."/>
            <person name="Saif S."/>
            <person name="Shea T."/>
            <person name="Sisk P."/>
            <person name="Sykes S."/>
            <person name="Wortman J."/>
            <person name="Nusbaum C."/>
            <person name="Birren B."/>
        </authorList>
    </citation>
    <scope>NUCLEOTIDE SEQUENCE [LARGE SCALE GENOMIC DNA]</scope>
    <source>
        <strain evidence="2">dnLKV9</strain>
    </source>
</reference>
<evidence type="ECO:0000313" key="2">
    <source>
        <dbReference type="Proteomes" id="UP000014207"/>
    </source>
</evidence>
<organism evidence="1 2">
    <name type="scientific">Bacteroides thetaiotaomicron dnLKV9</name>
    <dbReference type="NCBI Taxonomy" id="1235785"/>
    <lineage>
        <taxon>Bacteria</taxon>
        <taxon>Pseudomonadati</taxon>
        <taxon>Bacteroidota</taxon>
        <taxon>Bacteroidia</taxon>
        <taxon>Bacteroidales</taxon>
        <taxon>Bacteroidaceae</taxon>
        <taxon>Bacteroides</taxon>
    </lineage>
</organism>
<accession>R9H260</accession>
<sequence>MKSHLDLNLASDSIVLIVVGCMNEFMVVKIKKLCNVNLYFMFL</sequence>